<dbReference type="SUPFAM" id="SSF88723">
    <property type="entry name" value="PIN domain-like"/>
    <property type="match status" value="1"/>
</dbReference>
<evidence type="ECO:0000256" key="1">
    <source>
        <dbReference type="ARBA" id="ARBA00022649"/>
    </source>
</evidence>
<organism evidence="7 8">
    <name type="scientific">Jiella pelagia</name>
    <dbReference type="NCBI Taxonomy" id="2986949"/>
    <lineage>
        <taxon>Bacteria</taxon>
        <taxon>Pseudomonadati</taxon>
        <taxon>Pseudomonadota</taxon>
        <taxon>Alphaproteobacteria</taxon>
        <taxon>Hyphomicrobiales</taxon>
        <taxon>Aurantimonadaceae</taxon>
        <taxon>Jiella</taxon>
    </lineage>
</organism>
<comment type="similarity">
    <text evidence="5">Belongs to the PINc/VapC protein family.</text>
</comment>
<keyword evidence="3 5" id="KW-0479">Metal-binding</keyword>
<dbReference type="InterPro" id="IPR002716">
    <property type="entry name" value="PIN_dom"/>
</dbReference>
<dbReference type="Pfam" id="PF01850">
    <property type="entry name" value="PIN"/>
    <property type="match status" value="1"/>
</dbReference>
<dbReference type="HAMAP" id="MF_00265">
    <property type="entry name" value="VapC_Nob1"/>
    <property type="match status" value="1"/>
</dbReference>
<reference evidence="7" key="1">
    <citation type="submission" date="2022-12" db="EMBL/GenBank/DDBJ databases">
        <title>Jiella pelagia sp. nov., isolated from phosphonate enriched culture of Northwest Pacific surface seawater.</title>
        <authorList>
            <person name="Shin D.Y."/>
            <person name="Hwang C.Y."/>
        </authorList>
    </citation>
    <scope>NUCLEOTIDE SEQUENCE</scope>
    <source>
        <strain evidence="7">HL-NP1</strain>
    </source>
</reference>
<keyword evidence="4 5" id="KW-0378">Hydrolase</keyword>
<dbReference type="EMBL" id="CP114029">
    <property type="protein sequence ID" value="WAP70845.1"/>
    <property type="molecule type" value="Genomic_DNA"/>
</dbReference>
<keyword evidence="2 5" id="KW-0540">Nuclease</keyword>
<comment type="function">
    <text evidence="5">Toxic component of a toxin-antitoxin (TA) system. An RNase.</text>
</comment>
<keyword evidence="1 5" id="KW-1277">Toxin-antitoxin system</keyword>
<dbReference type="Proteomes" id="UP001164020">
    <property type="component" value="Chromosome"/>
</dbReference>
<sequence>MIVLDTSALMGILLAEPEAEACTDALERADRVLVFGGTLAEALIVAARRGFGSQMEKLIADIDPEVAAVDRTAAERAANAYARWGKGFHPAKLNYSDCFAYELAERHECALLYIGSDFSKTDIPAVI</sequence>
<keyword evidence="5" id="KW-0460">Magnesium</keyword>
<feature type="binding site" evidence="5">
    <location>
        <position position="5"/>
    </location>
    <ligand>
        <name>Mg(2+)</name>
        <dbReference type="ChEBI" id="CHEBI:18420"/>
    </ligand>
</feature>
<evidence type="ECO:0000256" key="4">
    <source>
        <dbReference type="ARBA" id="ARBA00022801"/>
    </source>
</evidence>
<keyword evidence="8" id="KW-1185">Reference proteome</keyword>
<evidence type="ECO:0000313" key="7">
    <source>
        <dbReference type="EMBL" id="WAP70845.1"/>
    </source>
</evidence>
<evidence type="ECO:0000259" key="6">
    <source>
        <dbReference type="Pfam" id="PF01850"/>
    </source>
</evidence>
<comment type="cofactor">
    <cofactor evidence="5">
        <name>Mg(2+)</name>
        <dbReference type="ChEBI" id="CHEBI:18420"/>
    </cofactor>
</comment>
<feature type="binding site" evidence="5">
    <location>
        <position position="97"/>
    </location>
    <ligand>
        <name>Mg(2+)</name>
        <dbReference type="ChEBI" id="CHEBI:18420"/>
    </ligand>
</feature>
<dbReference type="EC" id="3.1.-.-" evidence="5"/>
<dbReference type="InterPro" id="IPR029060">
    <property type="entry name" value="PIN-like_dom_sf"/>
</dbReference>
<evidence type="ECO:0000256" key="3">
    <source>
        <dbReference type="ARBA" id="ARBA00022723"/>
    </source>
</evidence>
<evidence type="ECO:0000256" key="2">
    <source>
        <dbReference type="ARBA" id="ARBA00022722"/>
    </source>
</evidence>
<protein>
    <recommendedName>
        <fullName evidence="5">Ribonuclease VapC</fullName>
        <shortName evidence="5">RNase VapC</shortName>
        <ecNumber evidence="5">3.1.-.-</ecNumber>
    </recommendedName>
    <alternativeName>
        <fullName evidence="5">Toxin VapC</fullName>
    </alternativeName>
</protein>
<gene>
    <name evidence="5" type="primary">vapC</name>
    <name evidence="7" type="ORF">OH818_13125</name>
</gene>
<evidence type="ECO:0000256" key="5">
    <source>
        <dbReference type="HAMAP-Rule" id="MF_00265"/>
    </source>
</evidence>
<accession>A0ABY7C673</accession>
<evidence type="ECO:0000313" key="8">
    <source>
        <dbReference type="Proteomes" id="UP001164020"/>
    </source>
</evidence>
<dbReference type="InterPro" id="IPR022907">
    <property type="entry name" value="VapC_family"/>
</dbReference>
<dbReference type="CDD" id="cd09871">
    <property type="entry name" value="PIN_MtVapC28-VapC30-like"/>
    <property type="match status" value="1"/>
</dbReference>
<proteinExistence type="inferred from homology"/>
<feature type="domain" description="PIN" evidence="6">
    <location>
        <begin position="2"/>
        <end position="122"/>
    </location>
</feature>
<name>A0ABY7C673_9HYPH</name>
<dbReference type="Gene3D" id="3.40.50.1010">
    <property type="entry name" value="5'-nuclease"/>
    <property type="match status" value="1"/>
</dbReference>
<keyword evidence="5" id="KW-0800">Toxin</keyword>